<keyword evidence="2" id="KW-0489">Methyltransferase</keyword>
<protein>
    <submittedName>
        <fullName evidence="2">5-methyltetrahydropteroyltriglutamate--homocysteine S-methyltransferase</fullName>
        <ecNumber evidence="2">2.1.1.14</ecNumber>
    </submittedName>
</protein>
<dbReference type="AlphaFoldDB" id="A0A6G7KCF3"/>
<dbReference type="PANTHER" id="PTHR43844">
    <property type="entry name" value="METHIONINE SYNTHASE"/>
    <property type="match status" value="1"/>
</dbReference>
<dbReference type="CDD" id="cd03311">
    <property type="entry name" value="CIMS_C_terminal_like"/>
    <property type="match status" value="1"/>
</dbReference>
<evidence type="ECO:0000313" key="2">
    <source>
        <dbReference type="EMBL" id="QII82920.1"/>
    </source>
</evidence>
<dbReference type="Gene3D" id="3.20.20.210">
    <property type="match status" value="1"/>
</dbReference>
<proteinExistence type="predicted"/>
<dbReference type="SUPFAM" id="SSF51726">
    <property type="entry name" value="UROD/MetE-like"/>
    <property type="match status" value="1"/>
</dbReference>
<evidence type="ECO:0000313" key="3">
    <source>
        <dbReference type="Proteomes" id="UP000501451"/>
    </source>
</evidence>
<dbReference type="EMBL" id="CP049740">
    <property type="protein sequence ID" value="QII82920.1"/>
    <property type="molecule type" value="Genomic_DNA"/>
</dbReference>
<dbReference type="InterPro" id="IPR002629">
    <property type="entry name" value="Met_Synth_C/arc"/>
</dbReference>
<dbReference type="GO" id="GO:0009086">
    <property type="term" value="P:methionine biosynthetic process"/>
    <property type="evidence" value="ECO:0007669"/>
    <property type="project" value="InterPro"/>
</dbReference>
<dbReference type="Pfam" id="PF01717">
    <property type="entry name" value="Meth_synt_2"/>
    <property type="match status" value="1"/>
</dbReference>
<dbReference type="EC" id="2.1.1.14" evidence="2"/>
<dbReference type="PANTHER" id="PTHR43844:SF1">
    <property type="entry name" value="METHIONINE SYNTHASE"/>
    <property type="match status" value="1"/>
</dbReference>
<reference evidence="2 3" key="1">
    <citation type="journal article" date="2017" name="Int. J. Syst. Evol. Microbiol.">
        <title>Jeotgalibaca porci sp. nov. and Jeotgalibaca arthritidis sp. nov., isolated from pigs, and emended description of the genus Jeotgalibaca.</title>
        <authorList>
            <person name="Zamora L."/>
            <person name="Perez-Sancho M."/>
            <person name="Dominguez L."/>
            <person name="Fernandez-Garayzabal J.F."/>
            <person name="Vela A.I."/>
        </authorList>
    </citation>
    <scope>NUCLEOTIDE SEQUENCE [LARGE SCALE GENOMIC DNA]</scope>
    <source>
        <strain evidence="2 3">CECT 9157</strain>
    </source>
</reference>
<dbReference type="GO" id="GO:0032259">
    <property type="term" value="P:methylation"/>
    <property type="evidence" value="ECO:0007669"/>
    <property type="project" value="UniProtKB-KW"/>
</dbReference>
<dbReference type="NCBIfam" id="NF005085">
    <property type="entry name" value="PRK06520.1"/>
    <property type="match status" value="1"/>
</dbReference>
<dbReference type="RefSeq" id="WP_166163742.1">
    <property type="nucleotide sequence ID" value="NZ_CP049740.1"/>
</dbReference>
<dbReference type="GO" id="GO:0003871">
    <property type="term" value="F:5-methyltetrahydropteroyltriglutamate-homocysteine S-methyltransferase activity"/>
    <property type="evidence" value="ECO:0007669"/>
    <property type="project" value="UniProtKB-EC"/>
</dbReference>
<accession>A0A6G7KCF3</accession>
<keyword evidence="2" id="KW-0808">Transferase</keyword>
<feature type="domain" description="Cobalamin-independent methionine synthase MetE C-terminal/archaeal" evidence="1">
    <location>
        <begin position="161"/>
        <end position="342"/>
    </location>
</feature>
<organism evidence="2 3">
    <name type="scientific">Jeotgalibaca arthritidis</name>
    <dbReference type="NCBI Taxonomy" id="1868794"/>
    <lineage>
        <taxon>Bacteria</taxon>
        <taxon>Bacillati</taxon>
        <taxon>Bacillota</taxon>
        <taxon>Bacilli</taxon>
        <taxon>Lactobacillales</taxon>
        <taxon>Carnobacteriaceae</taxon>
        <taxon>Jeotgalibaca</taxon>
    </lineage>
</organism>
<dbReference type="Proteomes" id="UP000501451">
    <property type="component" value="Chromosome"/>
</dbReference>
<gene>
    <name evidence="2" type="ORF">G7057_11005</name>
</gene>
<evidence type="ECO:0000259" key="1">
    <source>
        <dbReference type="Pfam" id="PF01717"/>
    </source>
</evidence>
<keyword evidence="3" id="KW-1185">Reference proteome</keyword>
<dbReference type="KEGG" id="jar:G7057_11005"/>
<dbReference type="GO" id="GO:0008270">
    <property type="term" value="F:zinc ion binding"/>
    <property type="evidence" value="ECO:0007669"/>
    <property type="project" value="InterPro"/>
</dbReference>
<dbReference type="InterPro" id="IPR038071">
    <property type="entry name" value="UROD/MetE-like_sf"/>
</dbReference>
<sequence length="369" mass="41157">MTAAFHRFDHVGSYLRPDYLLKAREDNEAGIITDAELREVENAAIIKLIEQQEKIGLKTITDGEFRRASWHCDFFWGFNGVDKITDEPNGSKFEGKVYGITARISGKISGENHPFIEDWKFAREHASSDVDVKLTIPAPSQFVQEALREINSDSTNKHYASLDELVEDTISAYATFLNEAYEAGIKTLQLDDCTWARIIAGKDHSGKDFTAEEIADRKDLFIKLNNGVIDKAPEGLTINTHVCRGNFASTWFASGAYDSVANPLFTDENVETYYLEYDSDRAGGFEPLAEVSGNKNVVLGLATSKDGQLEDKDELKARIKEAAAYVPLERLGISTQCGFSSNSVGNKLTEEDQWKKITLLKEVAEEVWG</sequence>
<name>A0A6G7KCF3_9LACT</name>